<comment type="caution">
    <text evidence="6">The sequence shown here is derived from an EMBL/GenBank/DDBJ whole genome shotgun (WGS) entry which is preliminary data.</text>
</comment>
<dbReference type="GO" id="GO:0033468">
    <property type="term" value="P:CMP-keto-3-deoxy-D-manno-octulosonic acid biosynthetic process"/>
    <property type="evidence" value="ECO:0007669"/>
    <property type="project" value="UniProtKB-UniRule"/>
</dbReference>
<dbReference type="EC" id="2.7.7.38" evidence="5"/>
<evidence type="ECO:0000256" key="4">
    <source>
        <dbReference type="ARBA" id="ARBA00022985"/>
    </source>
</evidence>
<comment type="pathway">
    <text evidence="5">Nucleotide-sugar biosynthesis; CMP-3-deoxy-D-manno-octulosonate biosynthesis; CMP-3-deoxy-D-manno-octulosonate from 3-deoxy-D-manno-octulosonate and CTP: step 1/1.</text>
</comment>
<keyword evidence="4 5" id="KW-0448">Lipopolysaccharide biosynthesis</keyword>
<dbReference type="UniPathway" id="UPA00358">
    <property type="reaction ID" value="UER00476"/>
</dbReference>
<dbReference type="GO" id="GO:0005829">
    <property type="term" value="C:cytosol"/>
    <property type="evidence" value="ECO:0007669"/>
    <property type="project" value="TreeGrafter"/>
</dbReference>
<evidence type="ECO:0000256" key="2">
    <source>
        <dbReference type="ARBA" id="ARBA00022679"/>
    </source>
</evidence>
<name>A0A2M9XDS5_9LEPT</name>
<accession>A0A2M9XDS5</accession>
<dbReference type="InterPro" id="IPR004528">
    <property type="entry name" value="KdsB"/>
</dbReference>
<keyword evidence="7" id="KW-1185">Reference proteome</keyword>
<dbReference type="NCBIfam" id="NF003950">
    <property type="entry name" value="PRK05450.1-3"/>
    <property type="match status" value="1"/>
</dbReference>
<comment type="similarity">
    <text evidence="5">Belongs to the KdsB family.</text>
</comment>
<keyword evidence="5" id="KW-0963">Cytoplasm</keyword>
<protein>
    <recommendedName>
        <fullName evidence="5">3-deoxy-manno-octulosonate cytidylyltransferase</fullName>
        <ecNumber evidence="5">2.7.7.38</ecNumber>
    </recommendedName>
    <alternativeName>
        <fullName evidence="5">CMP-2-keto-3-deoxyoctulosonic acid synthase</fullName>
        <shortName evidence="5">CKS</shortName>
        <shortName evidence="5">CMP-KDO synthase</shortName>
    </alternativeName>
</protein>
<comment type="function">
    <text evidence="5">Activates KDO (a required 8-carbon sugar) for incorporation into bacterial lipopolysaccharide in Gram-negative bacteria.</text>
</comment>
<keyword evidence="3 5" id="KW-0548">Nucleotidyltransferase</keyword>
<dbReference type="NCBIfam" id="NF009905">
    <property type="entry name" value="PRK13368.1"/>
    <property type="match status" value="1"/>
</dbReference>
<reference evidence="6 7" key="1">
    <citation type="submission" date="2017-07" db="EMBL/GenBank/DDBJ databases">
        <title>Leptospira spp. isolated from tropical soils.</title>
        <authorList>
            <person name="Thibeaux R."/>
            <person name="Iraola G."/>
            <person name="Ferres I."/>
            <person name="Bierque E."/>
            <person name="Girault D."/>
            <person name="Soupe-Gilbert M.-E."/>
            <person name="Picardeau M."/>
            <person name="Goarant C."/>
        </authorList>
    </citation>
    <scope>NUCLEOTIDE SEQUENCE [LARGE SCALE GENOMIC DNA]</scope>
    <source>
        <strain evidence="6 7">MCA1-C-A1</strain>
    </source>
</reference>
<keyword evidence="2 5" id="KW-0808">Transferase</keyword>
<evidence type="ECO:0000313" key="7">
    <source>
        <dbReference type="Proteomes" id="UP000232196"/>
    </source>
</evidence>
<evidence type="ECO:0000256" key="5">
    <source>
        <dbReference type="HAMAP-Rule" id="MF_00057"/>
    </source>
</evidence>
<dbReference type="HAMAP" id="MF_00057">
    <property type="entry name" value="KdsB"/>
    <property type="match status" value="1"/>
</dbReference>
<comment type="subcellular location">
    <subcellularLocation>
        <location evidence="5">Cytoplasm</location>
    </subcellularLocation>
    <subcellularLocation>
        <location evidence="1">Membrane</location>
    </subcellularLocation>
</comment>
<gene>
    <name evidence="5 6" type="primary">kdsB</name>
    <name evidence="6" type="ORF">CH357_09390</name>
</gene>
<dbReference type="CDD" id="cd02517">
    <property type="entry name" value="CMP-KDO-Synthetase"/>
    <property type="match status" value="1"/>
</dbReference>
<sequence length="247" mass="27210">MTKSKILGVIPARYGSSRFPGKPLAKIGDLPMIAWTYKNSLKSSLLHDVVVATDDERILQIVLDNGGKAVMTSPDHPSGTDRIIEVALKYPDSGIIINIQGDEPGIESELIDGVAKLKLERPDWAMSTAAVRLEEKEIQDPNRVKVVLDKNGKALYFSRSAIPSQFKKTVPAYRHLGIYGYDRDFLLGYPELPPSPLEESESLEQLRAMEAGHSIGVYIASRAALSVDTPEDLELVVKDFKKKGLIP</sequence>
<dbReference type="Proteomes" id="UP000232196">
    <property type="component" value="Unassembled WGS sequence"/>
</dbReference>
<dbReference type="InterPro" id="IPR003329">
    <property type="entry name" value="Cytidylyl_trans"/>
</dbReference>
<dbReference type="NCBIfam" id="NF003952">
    <property type="entry name" value="PRK05450.1-5"/>
    <property type="match status" value="1"/>
</dbReference>
<dbReference type="OrthoDB" id="9815559at2"/>
<dbReference type="Pfam" id="PF02348">
    <property type="entry name" value="CTP_transf_3"/>
    <property type="match status" value="1"/>
</dbReference>
<dbReference type="Gene3D" id="3.90.550.10">
    <property type="entry name" value="Spore Coat Polysaccharide Biosynthesis Protein SpsA, Chain A"/>
    <property type="match status" value="1"/>
</dbReference>
<dbReference type="InterPro" id="IPR029044">
    <property type="entry name" value="Nucleotide-diphossugar_trans"/>
</dbReference>
<dbReference type="PANTHER" id="PTHR42866:SF2">
    <property type="entry name" value="3-DEOXY-MANNO-OCTULOSONATE CYTIDYLYLTRANSFERASE, MITOCHONDRIAL"/>
    <property type="match status" value="1"/>
</dbReference>
<dbReference type="GO" id="GO:0016020">
    <property type="term" value="C:membrane"/>
    <property type="evidence" value="ECO:0007669"/>
    <property type="project" value="UniProtKB-SubCell"/>
</dbReference>
<dbReference type="SUPFAM" id="SSF53448">
    <property type="entry name" value="Nucleotide-diphospho-sugar transferases"/>
    <property type="match status" value="1"/>
</dbReference>
<evidence type="ECO:0000256" key="3">
    <source>
        <dbReference type="ARBA" id="ARBA00022695"/>
    </source>
</evidence>
<evidence type="ECO:0000256" key="1">
    <source>
        <dbReference type="ARBA" id="ARBA00004370"/>
    </source>
</evidence>
<dbReference type="PANTHER" id="PTHR42866">
    <property type="entry name" value="3-DEOXY-MANNO-OCTULOSONATE CYTIDYLYLTRANSFERASE"/>
    <property type="match status" value="1"/>
</dbReference>
<dbReference type="FunFam" id="3.90.550.10:FF:000011">
    <property type="entry name" value="3-deoxy-manno-octulosonate cytidylyltransferase"/>
    <property type="match status" value="1"/>
</dbReference>
<dbReference type="EMBL" id="NPDN01000004">
    <property type="protein sequence ID" value="PJZ25836.1"/>
    <property type="molecule type" value="Genomic_DNA"/>
</dbReference>
<organism evidence="6 7">
    <name type="scientific">Leptospira hartskeerlii</name>
    <dbReference type="NCBI Taxonomy" id="2023177"/>
    <lineage>
        <taxon>Bacteria</taxon>
        <taxon>Pseudomonadati</taxon>
        <taxon>Spirochaetota</taxon>
        <taxon>Spirochaetia</taxon>
        <taxon>Leptospirales</taxon>
        <taxon>Leptospiraceae</taxon>
        <taxon>Leptospira</taxon>
    </lineage>
</organism>
<dbReference type="GO" id="GO:0008690">
    <property type="term" value="F:3-deoxy-manno-octulosonate cytidylyltransferase activity"/>
    <property type="evidence" value="ECO:0007669"/>
    <property type="project" value="UniProtKB-UniRule"/>
</dbReference>
<dbReference type="RefSeq" id="WP_100706474.1">
    <property type="nucleotide sequence ID" value="NZ_NPDL01000001.1"/>
</dbReference>
<comment type="catalytic activity">
    <reaction evidence="5">
        <text>3-deoxy-alpha-D-manno-oct-2-ulosonate + CTP = CMP-3-deoxy-beta-D-manno-octulosonate + diphosphate</text>
        <dbReference type="Rhea" id="RHEA:23448"/>
        <dbReference type="ChEBI" id="CHEBI:33019"/>
        <dbReference type="ChEBI" id="CHEBI:37563"/>
        <dbReference type="ChEBI" id="CHEBI:85986"/>
        <dbReference type="ChEBI" id="CHEBI:85987"/>
        <dbReference type="EC" id="2.7.7.38"/>
    </reaction>
</comment>
<dbReference type="NCBIfam" id="TIGR00466">
    <property type="entry name" value="kdsB"/>
    <property type="match status" value="1"/>
</dbReference>
<dbReference type="AlphaFoldDB" id="A0A2M9XDS5"/>
<evidence type="ECO:0000313" key="6">
    <source>
        <dbReference type="EMBL" id="PJZ25836.1"/>
    </source>
</evidence>
<dbReference type="GO" id="GO:0009103">
    <property type="term" value="P:lipopolysaccharide biosynthetic process"/>
    <property type="evidence" value="ECO:0007669"/>
    <property type="project" value="UniProtKB-UniRule"/>
</dbReference>
<proteinExistence type="inferred from homology"/>